<evidence type="ECO:0000256" key="12">
    <source>
        <dbReference type="SAM" id="Phobius"/>
    </source>
</evidence>
<name>A0A2I7MLB1_9MYRI</name>
<keyword evidence="13" id="KW-0496">Mitochondrion</keyword>
<dbReference type="InterPro" id="IPR023011">
    <property type="entry name" value="ATP_synth_F0_asu_AS"/>
</dbReference>
<feature type="transmembrane region" description="Helical" evidence="12">
    <location>
        <begin position="125"/>
        <end position="145"/>
    </location>
</feature>
<keyword evidence="5 12" id="KW-0812">Transmembrane</keyword>
<comment type="subcellular location">
    <subcellularLocation>
        <location evidence="1">Membrane</location>
        <topology evidence="1">Multi-pass membrane protein</topology>
    </subcellularLocation>
    <subcellularLocation>
        <location evidence="11">Mitochondrion inner membrane</location>
        <topology evidence="11">Multi-pass membrane protein</topology>
    </subcellularLocation>
</comment>
<dbReference type="PROSITE" id="PS00449">
    <property type="entry name" value="ATPASE_A"/>
    <property type="match status" value="1"/>
</dbReference>
<dbReference type="Pfam" id="PF00119">
    <property type="entry name" value="ATP-synt_A"/>
    <property type="match status" value="1"/>
</dbReference>
<dbReference type="CDD" id="cd00310">
    <property type="entry name" value="ATP-synt_Fo_a_6"/>
    <property type="match status" value="1"/>
</dbReference>
<dbReference type="PANTHER" id="PTHR11410">
    <property type="entry name" value="ATP SYNTHASE SUBUNIT A"/>
    <property type="match status" value="1"/>
</dbReference>
<evidence type="ECO:0000256" key="9">
    <source>
        <dbReference type="ARBA" id="ARBA00023136"/>
    </source>
</evidence>
<dbReference type="EMBL" id="MG372113">
    <property type="protein sequence ID" value="AUR43962.1"/>
    <property type="molecule type" value="Genomic_DNA"/>
</dbReference>
<dbReference type="PANTHER" id="PTHR11410:SF0">
    <property type="entry name" value="ATP SYNTHASE SUBUNIT A"/>
    <property type="match status" value="1"/>
</dbReference>
<dbReference type="InterPro" id="IPR045083">
    <property type="entry name" value="ATP_synth_F0_asu_bact/mt"/>
</dbReference>
<dbReference type="SUPFAM" id="SSF81336">
    <property type="entry name" value="F1F0 ATP synthase subunit A"/>
    <property type="match status" value="1"/>
</dbReference>
<dbReference type="InterPro" id="IPR000568">
    <property type="entry name" value="ATP_synth_F0_asu"/>
</dbReference>
<dbReference type="NCBIfam" id="TIGR01131">
    <property type="entry name" value="ATP_synt_6_or_A"/>
    <property type="match status" value="1"/>
</dbReference>
<evidence type="ECO:0000256" key="3">
    <source>
        <dbReference type="ARBA" id="ARBA00022448"/>
    </source>
</evidence>
<feature type="transmembrane region" description="Helical" evidence="12">
    <location>
        <begin position="69"/>
        <end position="93"/>
    </location>
</feature>
<protein>
    <recommendedName>
        <fullName evidence="11">ATP synthase subunit a</fullName>
    </recommendedName>
</protein>
<dbReference type="GO" id="GO:0045259">
    <property type="term" value="C:proton-transporting ATP synthase complex"/>
    <property type="evidence" value="ECO:0007669"/>
    <property type="project" value="UniProtKB-KW"/>
</dbReference>
<keyword evidence="10" id="KW-0066">ATP synthesis</keyword>
<evidence type="ECO:0000256" key="6">
    <source>
        <dbReference type="ARBA" id="ARBA00022781"/>
    </source>
</evidence>
<dbReference type="Gene3D" id="1.20.120.220">
    <property type="entry name" value="ATP synthase, F0 complex, subunit A"/>
    <property type="match status" value="1"/>
</dbReference>
<proteinExistence type="inferred from homology"/>
<evidence type="ECO:0000256" key="2">
    <source>
        <dbReference type="ARBA" id="ARBA00006810"/>
    </source>
</evidence>
<dbReference type="GO" id="GO:0046933">
    <property type="term" value="F:proton-transporting ATP synthase activity, rotational mechanism"/>
    <property type="evidence" value="ECO:0007669"/>
    <property type="project" value="TreeGrafter"/>
</dbReference>
<feature type="transmembrane region" description="Helical" evidence="12">
    <location>
        <begin position="20"/>
        <end position="38"/>
    </location>
</feature>
<dbReference type="AlphaFoldDB" id="A0A2I7MLB1"/>
<keyword evidence="4" id="KW-0138">CF(0)</keyword>
<gene>
    <name evidence="13" type="primary">atp6</name>
</gene>
<sequence>MMTNLFSIFDPSSITPISLNWLSMILIMIFMNLTFWLFKSKNQIIINNLNSIIIKELKTTLKTSNYPNFILILLTLFILILINNLMGLFPYIFTSTSHMMITLSLALPLWFMSIMMLMTMNTMNFLAHLVPQSTPSYLMSFMVLIESISNIIRPMTLAIRLTANMIAGHLLITLLSSMNEKMNIFSSIIIILSSTTLMILELAVAIIQAYVFMTLLSLYLSEIN</sequence>
<keyword evidence="7 12" id="KW-1133">Transmembrane helix</keyword>
<accession>A0A2I7MLB1</accession>
<evidence type="ECO:0000256" key="11">
    <source>
        <dbReference type="RuleBase" id="RU004450"/>
    </source>
</evidence>
<geneLocation type="mitochondrion" evidence="13"/>
<keyword evidence="8" id="KW-0406">Ion transport</keyword>
<keyword evidence="6" id="KW-0375">Hydrogen ion transport</keyword>
<comment type="similarity">
    <text evidence="2">Belongs to the ATPase A chain family.</text>
</comment>
<feature type="transmembrane region" description="Helical" evidence="12">
    <location>
        <begin position="99"/>
        <end position="118"/>
    </location>
</feature>
<dbReference type="GO" id="GO:0005743">
    <property type="term" value="C:mitochondrial inner membrane"/>
    <property type="evidence" value="ECO:0007669"/>
    <property type="project" value="UniProtKB-SubCell"/>
</dbReference>
<organism evidence="13">
    <name type="scientific">Glomeridesmus spelaeus</name>
    <dbReference type="NCBI Taxonomy" id="2071608"/>
    <lineage>
        <taxon>Eukaryota</taxon>
        <taxon>Metazoa</taxon>
        <taxon>Ecdysozoa</taxon>
        <taxon>Arthropoda</taxon>
        <taxon>Myriapoda</taxon>
        <taxon>Diplopoda</taxon>
        <taxon>Pentazonia</taxon>
        <taxon>Glomeridesmida</taxon>
        <taxon>Glomeridesmidae</taxon>
        <taxon>Glomeridesmus</taxon>
    </lineage>
</organism>
<evidence type="ECO:0000256" key="8">
    <source>
        <dbReference type="ARBA" id="ARBA00023065"/>
    </source>
</evidence>
<evidence type="ECO:0000256" key="7">
    <source>
        <dbReference type="ARBA" id="ARBA00022989"/>
    </source>
</evidence>
<feature type="transmembrane region" description="Helical" evidence="12">
    <location>
        <begin position="157"/>
        <end position="176"/>
    </location>
</feature>
<evidence type="ECO:0000313" key="13">
    <source>
        <dbReference type="EMBL" id="AUR43962.1"/>
    </source>
</evidence>
<evidence type="ECO:0000256" key="10">
    <source>
        <dbReference type="ARBA" id="ARBA00023310"/>
    </source>
</evidence>
<feature type="transmembrane region" description="Helical" evidence="12">
    <location>
        <begin position="188"/>
        <end position="211"/>
    </location>
</feature>
<evidence type="ECO:0000256" key="5">
    <source>
        <dbReference type="ARBA" id="ARBA00022692"/>
    </source>
</evidence>
<keyword evidence="3" id="KW-0813">Transport</keyword>
<evidence type="ECO:0000256" key="1">
    <source>
        <dbReference type="ARBA" id="ARBA00004141"/>
    </source>
</evidence>
<keyword evidence="9 12" id="KW-0472">Membrane</keyword>
<evidence type="ECO:0000256" key="4">
    <source>
        <dbReference type="ARBA" id="ARBA00022547"/>
    </source>
</evidence>
<dbReference type="PRINTS" id="PR00123">
    <property type="entry name" value="ATPASEA"/>
</dbReference>
<dbReference type="InterPro" id="IPR035908">
    <property type="entry name" value="F0_ATP_A_sf"/>
</dbReference>
<reference evidence="13" key="1">
    <citation type="journal article" date="2017" name="J. ISSAAS">
        <title>Complete mitochondrial genome of Glomeridesmus spelaeus (Diplopoda), a troglobitic species from Carajas iron-ore caves (Para, Brazil).</title>
        <authorList>
            <person name="Nunes G.L."/>
            <person name="Oliveira R.R.M."/>
            <person name="Pires E.S."/>
            <person name="Vasconcelos S."/>
            <person name="Pietrobon T."/>
            <person name="Prous X."/>
            <person name="Oliveira G."/>
        </authorList>
    </citation>
    <scope>NUCLEOTIDE SEQUENCE</scope>
</reference>